<dbReference type="InterPro" id="IPR004263">
    <property type="entry name" value="Exostosin"/>
</dbReference>
<evidence type="ECO:0000256" key="5">
    <source>
        <dbReference type="ARBA" id="ARBA00023034"/>
    </source>
</evidence>
<protein>
    <recommendedName>
        <fullName evidence="8">Exostosin GT47 domain-containing protein</fullName>
    </recommendedName>
</protein>
<dbReference type="AlphaFoldDB" id="A0A6V7P2K6"/>
<gene>
    <name evidence="9" type="ORF">CB5_LOCUS8179</name>
</gene>
<organism evidence="9">
    <name type="scientific">Ananas comosus var. bracteatus</name>
    <name type="common">red pineapple</name>
    <dbReference type="NCBI Taxonomy" id="296719"/>
    <lineage>
        <taxon>Eukaryota</taxon>
        <taxon>Viridiplantae</taxon>
        <taxon>Streptophyta</taxon>
        <taxon>Embryophyta</taxon>
        <taxon>Tracheophyta</taxon>
        <taxon>Spermatophyta</taxon>
        <taxon>Magnoliopsida</taxon>
        <taxon>Liliopsida</taxon>
        <taxon>Poales</taxon>
        <taxon>Bromeliaceae</taxon>
        <taxon>Bromelioideae</taxon>
        <taxon>Ananas</taxon>
    </lineage>
</organism>
<proteinExistence type="inferred from homology"/>
<dbReference type="EMBL" id="LR862144">
    <property type="protein sequence ID" value="CAD1824968.1"/>
    <property type="molecule type" value="Genomic_DNA"/>
</dbReference>
<sequence>MILMRTNGEQQQQQILLFCTFPSSSPSPPLHPLRNLQPEKLPRLLQHHSSVRHHRNASAPSSSSSLSSSSSSSSQAVEYYTSLAPNRDHDDQELSSMRAESPVPAKVKGKVGVIEEGLARARAAVLRAVASRNFSSSKQEDFIPRGAVYRNAYAFHQLRSSLHLSYIEMEKRFKIWTYKEGEPPIVHGGPGANIYAIEGHFISEMEDRRNPFVAHRPEEADAFFLPFSVVNIVGYVYRPNVADYWGPLRRLIADYIDVVAEKYPYWNRSRGADHFMVSCHDWAPHLSHANPELYKNSIRVICNANTSEGFKLGTDVTLPEVHLPDGRLSRPPPRDHRAPDDRTILAFFAGGSHGYIRELLLRHWREKDEEVVVYEYLPKGRNYDDFMAKAKFCLCPSGYEVASPRIVESIFAGCVPVIVSVNYPPPFADVLDWSKFSVEIPVERIPEIKSILKGISERRYRMLQKRVLQVQRHFVLHRPAKRYDVFHMILHSIWLRRLNVSRVFPIYLLLVIAAAAAAVVVVVVRVFSCCGSPPPPPPFTVALVPSDIIRRLRTQQSTSPLPRRPALDQPYRAVLPDAVTNNESARERGNGDGNGGNGLDAVERDLARARAALRRAVSRRRGNAFSAFPALHGEHVTLPNVYRNPAAFLQSYAEMENRFKVFVYEEGEPPLVHHGPCKNIYTTEGRFIETLESMTQQSATGVRTWDPRRAHAFFLPFSVTEMVQFIYRPLSYDHRPLQRFVTDYVDVVASKHPFWNRTGGADHFMLSCHDWGPHASRGHPELYTNSIRALCNANTSEGFQPAKDVSIPEINLLTGDIPRQLLSPPPDLPARCFLAFFAGGLHGPIRPLLLQHWKGRDPDRLPVYEYLPKGLDYYHFMLHSRFCLCPSGGEPEDRRGDLCGVRAGGDLRGVRAAVRGRAAVGGVLGVGGGGRHPAAEEVLEQIPVAEVERLREGVRAVKRHFVFNHPPKRFDVFNMILHSVWPRRLNLKLGN</sequence>
<keyword evidence="3" id="KW-0328">Glycosyltransferase</keyword>
<feature type="region of interest" description="Disordered" evidence="6">
    <location>
        <begin position="579"/>
        <end position="598"/>
    </location>
</feature>
<feature type="domain" description="Exostosin GT47" evidence="8">
    <location>
        <begin position="170"/>
        <end position="453"/>
    </location>
</feature>
<dbReference type="GO" id="GO:0016757">
    <property type="term" value="F:glycosyltransferase activity"/>
    <property type="evidence" value="ECO:0007669"/>
    <property type="project" value="UniProtKB-KW"/>
</dbReference>
<evidence type="ECO:0000256" key="1">
    <source>
        <dbReference type="ARBA" id="ARBA00004323"/>
    </source>
</evidence>
<evidence type="ECO:0000256" key="2">
    <source>
        <dbReference type="ARBA" id="ARBA00010271"/>
    </source>
</evidence>
<feature type="compositionally biased region" description="Low complexity" evidence="6">
    <location>
        <begin position="61"/>
        <end position="72"/>
    </location>
</feature>
<comment type="similarity">
    <text evidence="2">Belongs to the glycosyltransferase 47 family.</text>
</comment>
<feature type="domain" description="Exostosin GT47" evidence="8">
    <location>
        <begin position="656"/>
        <end position="894"/>
    </location>
</feature>
<feature type="region of interest" description="Disordered" evidence="6">
    <location>
        <begin position="84"/>
        <end position="106"/>
    </location>
</feature>
<keyword evidence="7" id="KW-1133">Transmembrane helix</keyword>
<evidence type="ECO:0000313" key="9">
    <source>
        <dbReference type="EMBL" id="CAD1824968.1"/>
    </source>
</evidence>
<dbReference type="Pfam" id="PF03016">
    <property type="entry name" value="Exostosin_GT47"/>
    <property type="match status" value="2"/>
</dbReference>
<dbReference type="PANTHER" id="PTHR11062">
    <property type="entry name" value="EXOSTOSIN HEPARAN SULFATE GLYCOSYLTRANSFERASE -RELATED"/>
    <property type="match status" value="1"/>
</dbReference>
<feature type="transmembrane region" description="Helical" evidence="7">
    <location>
        <begin position="506"/>
        <end position="527"/>
    </location>
</feature>
<evidence type="ECO:0000256" key="7">
    <source>
        <dbReference type="SAM" id="Phobius"/>
    </source>
</evidence>
<keyword evidence="7" id="KW-0472">Membrane</keyword>
<name>A0A6V7P2K6_ANACO</name>
<reference evidence="9" key="1">
    <citation type="submission" date="2020-07" db="EMBL/GenBank/DDBJ databases">
        <authorList>
            <person name="Lin J."/>
        </authorList>
    </citation>
    <scope>NUCLEOTIDE SEQUENCE</scope>
</reference>
<evidence type="ECO:0000256" key="3">
    <source>
        <dbReference type="ARBA" id="ARBA00022676"/>
    </source>
</evidence>
<dbReference type="GO" id="GO:0000139">
    <property type="term" value="C:Golgi membrane"/>
    <property type="evidence" value="ECO:0007669"/>
    <property type="project" value="UniProtKB-SubCell"/>
</dbReference>
<keyword evidence="5" id="KW-0333">Golgi apparatus</keyword>
<evidence type="ECO:0000259" key="8">
    <source>
        <dbReference type="Pfam" id="PF03016"/>
    </source>
</evidence>
<dbReference type="PANTHER" id="PTHR11062:SF124">
    <property type="entry name" value="XYLOGALACTURONAN BETA-1,3-XYLOSYLTRANSFERASE"/>
    <property type="match status" value="1"/>
</dbReference>
<evidence type="ECO:0000256" key="6">
    <source>
        <dbReference type="SAM" id="MobiDB-lite"/>
    </source>
</evidence>
<keyword evidence="3" id="KW-0808">Transferase</keyword>
<keyword evidence="4" id="KW-0735">Signal-anchor</keyword>
<feature type="region of interest" description="Disordered" evidence="6">
    <location>
        <begin position="49"/>
        <end position="72"/>
    </location>
</feature>
<comment type="subcellular location">
    <subcellularLocation>
        <location evidence="1">Golgi apparatus membrane</location>
        <topology evidence="1">Single-pass type II membrane protein</topology>
    </subcellularLocation>
</comment>
<dbReference type="InterPro" id="IPR040911">
    <property type="entry name" value="Exostosin_GT47"/>
</dbReference>
<keyword evidence="7" id="KW-0812">Transmembrane</keyword>
<accession>A0A6V7P2K6</accession>
<evidence type="ECO:0000256" key="4">
    <source>
        <dbReference type="ARBA" id="ARBA00022968"/>
    </source>
</evidence>